<gene>
    <name evidence="1" type="ORF">BV22DRAFT_1035610</name>
</gene>
<keyword evidence="2" id="KW-1185">Reference proteome</keyword>
<evidence type="ECO:0000313" key="2">
    <source>
        <dbReference type="Proteomes" id="UP000790709"/>
    </source>
</evidence>
<comment type="caution">
    <text evidence="1">The sequence shown here is derived from an EMBL/GenBank/DDBJ whole genome shotgun (WGS) entry which is preliminary data.</text>
</comment>
<proteinExistence type="predicted"/>
<sequence>MIVSEGPAWVVSFAFHPAIALHVENRMSAISSVAAHLSHRQDRIVPSQIEAWILPREHAGLLGLQGKSGLKYFVPEFCARVRCCEPLKVMGSDLHSRERTASTPLPHFLVNPMAPGGMPSYSQG</sequence>
<dbReference type="Proteomes" id="UP000790709">
    <property type="component" value="Unassembled WGS sequence"/>
</dbReference>
<reference evidence="1" key="1">
    <citation type="journal article" date="2021" name="New Phytol.">
        <title>Evolutionary innovations through gain and loss of genes in the ectomycorrhizal Boletales.</title>
        <authorList>
            <person name="Wu G."/>
            <person name="Miyauchi S."/>
            <person name="Morin E."/>
            <person name="Kuo A."/>
            <person name="Drula E."/>
            <person name="Varga T."/>
            <person name="Kohler A."/>
            <person name="Feng B."/>
            <person name="Cao Y."/>
            <person name="Lipzen A."/>
            <person name="Daum C."/>
            <person name="Hundley H."/>
            <person name="Pangilinan J."/>
            <person name="Johnson J."/>
            <person name="Barry K."/>
            <person name="LaButti K."/>
            <person name="Ng V."/>
            <person name="Ahrendt S."/>
            <person name="Min B."/>
            <person name="Choi I.G."/>
            <person name="Park H."/>
            <person name="Plett J.M."/>
            <person name="Magnuson J."/>
            <person name="Spatafora J.W."/>
            <person name="Nagy L.G."/>
            <person name="Henrissat B."/>
            <person name="Grigoriev I.V."/>
            <person name="Yang Z.L."/>
            <person name="Xu J."/>
            <person name="Martin F.M."/>
        </authorList>
    </citation>
    <scope>NUCLEOTIDE SEQUENCE</scope>
    <source>
        <strain evidence="1">KUC20120723A-06</strain>
    </source>
</reference>
<organism evidence="1 2">
    <name type="scientific">Leucogyrophana mollusca</name>
    <dbReference type="NCBI Taxonomy" id="85980"/>
    <lineage>
        <taxon>Eukaryota</taxon>
        <taxon>Fungi</taxon>
        <taxon>Dikarya</taxon>
        <taxon>Basidiomycota</taxon>
        <taxon>Agaricomycotina</taxon>
        <taxon>Agaricomycetes</taxon>
        <taxon>Agaricomycetidae</taxon>
        <taxon>Boletales</taxon>
        <taxon>Boletales incertae sedis</taxon>
        <taxon>Leucogyrophana</taxon>
    </lineage>
</organism>
<evidence type="ECO:0000313" key="1">
    <source>
        <dbReference type="EMBL" id="KAH7924095.1"/>
    </source>
</evidence>
<dbReference type="EMBL" id="MU266434">
    <property type="protein sequence ID" value="KAH7924095.1"/>
    <property type="molecule type" value="Genomic_DNA"/>
</dbReference>
<feature type="non-terminal residue" evidence="1">
    <location>
        <position position="1"/>
    </location>
</feature>
<accession>A0ACB8BFG2</accession>
<protein>
    <submittedName>
        <fullName evidence="1">Uncharacterized protein</fullName>
    </submittedName>
</protein>
<name>A0ACB8BFG2_9AGAM</name>